<dbReference type="Proteomes" id="UP000189761">
    <property type="component" value="Unassembled WGS sequence"/>
</dbReference>
<evidence type="ECO:0000313" key="2">
    <source>
        <dbReference type="EMBL" id="OOP63158.1"/>
    </source>
</evidence>
<evidence type="ECO:0000259" key="1">
    <source>
        <dbReference type="Pfam" id="PF13480"/>
    </source>
</evidence>
<evidence type="ECO:0000313" key="3">
    <source>
        <dbReference type="Proteomes" id="UP000189761"/>
    </source>
</evidence>
<sequence>YIIEIKNKDQTIGIFPFYLYKRTLAGMSIYVLKPIGSGESDYLTPVISKKYATEVTLQSVFSRLHEEKKTWDYIDWGEIPENSFLDTVLRKQSYLGKLLFKRKKSDICPFINFTDNSDDFKIKLNKNLMKEIIKKDRRLKKEGKLVFSIVQSDQEIEPIMNTFFTFHCERWSNTDTPSKYRNKEERDYAIRTAKNLFKSNLLHLAYLKYNNEIIAIDFGMTDGKKLYLYLHAINIKYKKYSVGQLLTYYLIEHAFKEGYQIVDFLRGDEDYKKKWGTDENFNVKYMIFNQSIKSKILYTLYKIRHSKTFNQPFILKRISYLATEDK</sequence>
<dbReference type="SUPFAM" id="SSF55729">
    <property type="entry name" value="Acyl-CoA N-acyltransferases (Nat)"/>
    <property type="match status" value="1"/>
</dbReference>
<dbReference type="EMBL" id="MTLA01000543">
    <property type="protein sequence ID" value="OOP63158.1"/>
    <property type="molecule type" value="Genomic_DNA"/>
</dbReference>
<accession>A0A8E2I3U3</accession>
<name>A0A8E2I3U3_9BACI</name>
<protein>
    <recommendedName>
        <fullName evidence="1">BioF2-like acetyltransferase domain-containing protein</fullName>
    </recommendedName>
</protein>
<dbReference type="AlphaFoldDB" id="A0A8E2I3U3"/>
<dbReference type="RefSeq" id="WP_078111536.1">
    <property type="nucleotide sequence ID" value="NZ_MTLA01000543.1"/>
</dbReference>
<feature type="domain" description="BioF2-like acetyltransferase" evidence="1">
    <location>
        <begin position="128"/>
        <end position="273"/>
    </location>
</feature>
<dbReference type="InterPro" id="IPR016181">
    <property type="entry name" value="Acyl_CoA_acyltransferase"/>
</dbReference>
<reference evidence="2 3" key="1">
    <citation type="submission" date="2017-01" db="EMBL/GenBank/DDBJ databases">
        <title>Draft genome sequence of Bacillus oleronius.</title>
        <authorList>
            <person name="Allam M."/>
        </authorList>
    </citation>
    <scope>NUCLEOTIDE SEQUENCE [LARGE SCALE GENOMIC DNA]</scope>
    <source>
        <strain evidence="2 3">DSM 9356</strain>
    </source>
</reference>
<dbReference type="Gene3D" id="3.40.630.30">
    <property type="match status" value="1"/>
</dbReference>
<organism evidence="2 3">
    <name type="scientific">Heyndrickxia oleronia</name>
    <dbReference type="NCBI Taxonomy" id="38875"/>
    <lineage>
        <taxon>Bacteria</taxon>
        <taxon>Bacillati</taxon>
        <taxon>Bacillota</taxon>
        <taxon>Bacilli</taxon>
        <taxon>Bacillales</taxon>
        <taxon>Bacillaceae</taxon>
        <taxon>Heyndrickxia</taxon>
    </lineage>
</organism>
<dbReference type="InterPro" id="IPR038740">
    <property type="entry name" value="BioF2-like_GNAT_dom"/>
</dbReference>
<dbReference type="Pfam" id="PF13480">
    <property type="entry name" value="Acetyltransf_6"/>
    <property type="match status" value="1"/>
</dbReference>
<comment type="caution">
    <text evidence="2">The sequence shown here is derived from an EMBL/GenBank/DDBJ whole genome shotgun (WGS) entry which is preliminary data.</text>
</comment>
<keyword evidence="3" id="KW-1185">Reference proteome</keyword>
<proteinExistence type="predicted"/>
<feature type="non-terminal residue" evidence="2">
    <location>
        <position position="1"/>
    </location>
</feature>
<gene>
    <name evidence="2" type="ORF">BWZ43_25495</name>
</gene>